<name>A0AAE8MPN9_9PEZI</name>
<keyword evidence="1" id="KW-0472">Membrane</keyword>
<dbReference type="EMBL" id="ONZQ02000001">
    <property type="protein sequence ID" value="SPN97457.1"/>
    <property type="molecule type" value="Genomic_DNA"/>
</dbReference>
<accession>A0AAE8MPN9</accession>
<reference evidence="2" key="1">
    <citation type="submission" date="2018-03" db="EMBL/GenBank/DDBJ databases">
        <authorList>
            <person name="Guldener U."/>
        </authorList>
    </citation>
    <scope>NUCLEOTIDE SEQUENCE</scope>
</reference>
<protein>
    <submittedName>
        <fullName evidence="2">Uncharacterized protein</fullName>
    </submittedName>
</protein>
<sequence length="87" mass="9502">MSSFVARSVFRAATRRQASTTSTIRSTVRSIEPHPYERVAHDSQPASPAYGKMAKNAATRIVFFAPGIGLIFGWPLISKEVLNGHIS</sequence>
<dbReference type="AlphaFoldDB" id="A0AAE8MPN9"/>
<keyword evidence="1" id="KW-0812">Transmembrane</keyword>
<evidence type="ECO:0000313" key="3">
    <source>
        <dbReference type="Proteomes" id="UP001187682"/>
    </source>
</evidence>
<proteinExistence type="predicted"/>
<evidence type="ECO:0000313" key="2">
    <source>
        <dbReference type="EMBL" id="SPN97457.1"/>
    </source>
</evidence>
<feature type="transmembrane region" description="Helical" evidence="1">
    <location>
        <begin position="57"/>
        <end position="77"/>
    </location>
</feature>
<evidence type="ECO:0000256" key="1">
    <source>
        <dbReference type="SAM" id="Phobius"/>
    </source>
</evidence>
<keyword evidence="3" id="KW-1185">Reference proteome</keyword>
<comment type="caution">
    <text evidence="2">The sequence shown here is derived from an EMBL/GenBank/DDBJ whole genome shotgun (WGS) entry which is preliminary data.</text>
</comment>
<gene>
    <name evidence="2" type="ORF">DNG_00971</name>
</gene>
<organism evidence="2 3">
    <name type="scientific">Cephalotrichum gorgonifer</name>
    <dbReference type="NCBI Taxonomy" id="2041049"/>
    <lineage>
        <taxon>Eukaryota</taxon>
        <taxon>Fungi</taxon>
        <taxon>Dikarya</taxon>
        <taxon>Ascomycota</taxon>
        <taxon>Pezizomycotina</taxon>
        <taxon>Sordariomycetes</taxon>
        <taxon>Hypocreomycetidae</taxon>
        <taxon>Microascales</taxon>
        <taxon>Microascaceae</taxon>
        <taxon>Cephalotrichum</taxon>
    </lineage>
</organism>
<dbReference type="Proteomes" id="UP001187682">
    <property type="component" value="Unassembled WGS sequence"/>
</dbReference>
<keyword evidence="1" id="KW-1133">Transmembrane helix</keyword>